<dbReference type="InterPro" id="IPR036397">
    <property type="entry name" value="RNaseH_sf"/>
</dbReference>
<dbReference type="GO" id="GO:0045004">
    <property type="term" value="P:DNA replication proofreading"/>
    <property type="evidence" value="ECO:0007669"/>
    <property type="project" value="TreeGrafter"/>
</dbReference>
<name>A0A1D3TX47_9FIRM</name>
<accession>A0A1D3TX47</accession>
<sequence>MEILNSYVAFDLETTGLNPKSDRIIEIGAVKIVDGKPAEIFETLVNPGMRISGRITEITGIDNEMAAKGKKTEEAVKEFIDFCGDHVLLGHNLMFDYSFMKRSAVNSGMSFEKTGIDTLKIARKTLPDLESRTLGYLSSYFRLSHENKHRAYSDALATALLYQRLAEDFWEEEKEIFRPQPLIYPVKREGPITKRQKAYLNDLMKYHKIDITVGIDTLTKNEASRLIDKILFNNGKIPTGQI</sequence>
<dbReference type="GO" id="GO:0008408">
    <property type="term" value="F:3'-5' exonuclease activity"/>
    <property type="evidence" value="ECO:0007669"/>
    <property type="project" value="TreeGrafter"/>
</dbReference>
<dbReference type="CDD" id="cd06127">
    <property type="entry name" value="DEDDh"/>
    <property type="match status" value="1"/>
</dbReference>
<dbReference type="RefSeq" id="WP_242875615.1">
    <property type="nucleotide sequence ID" value="NZ_FMKA01000028.1"/>
</dbReference>
<evidence type="ECO:0000313" key="3">
    <source>
        <dbReference type="EMBL" id="SCP98872.1"/>
    </source>
</evidence>
<proteinExistence type="predicted"/>
<dbReference type="PANTHER" id="PTHR30231">
    <property type="entry name" value="DNA POLYMERASE III SUBUNIT EPSILON"/>
    <property type="match status" value="1"/>
</dbReference>
<reference evidence="3 4" key="1">
    <citation type="submission" date="2016-09" db="EMBL/GenBank/DDBJ databases">
        <authorList>
            <person name="Capua I."/>
            <person name="De Benedictis P."/>
            <person name="Joannis T."/>
            <person name="Lombin L.H."/>
            <person name="Cattoli G."/>
        </authorList>
    </citation>
    <scope>NUCLEOTIDE SEQUENCE [LARGE SCALE GENOMIC DNA]</scope>
    <source>
        <strain evidence="3 4">GluBS11</strain>
    </source>
</reference>
<dbReference type="InterPro" id="IPR013520">
    <property type="entry name" value="Ribonucl_H"/>
</dbReference>
<keyword evidence="4" id="KW-1185">Reference proteome</keyword>
<dbReference type="EMBL" id="FMKA01000028">
    <property type="protein sequence ID" value="SCP98872.1"/>
    <property type="molecule type" value="Genomic_DNA"/>
</dbReference>
<evidence type="ECO:0000313" key="4">
    <source>
        <dbReference type="Proteomes" id="UP000199315"/>
    </source>
</evidence>
<dbReference type="PANTHER" id="PTHR30231:SF41">
    <property type="entry name" value="DNA POLYMERASE III SUBUNIT EPSILON"/>
    <property type="match status" value="1"/>
</dbReference>
<organism evidence="3 4">
    <name type="scientific">Anaerobium acetethylicum</name>
    <dbReference type="NCBI Taxonomy" id="1619234"/>
    <lineage>
        <taxon>Bacteria</taxon>
        <taxon>Bacillati</taxon>
        <taxon>Bacillota</taxon>
        <taxon>Clostridia</taxon>
        <taxon>Lachnospirales</taxon>
        <taxon>Lachnospiraceae</taxon>
        <taxon>Anaerobium</taxon>
    </lineage>
</organism>
<dbReference type="InterPro" id="IPR006054">
    <property type="entry name" value="DnaQ"/>
</dbReference>
<dbReference type="AlphaFoldDB" id="A0A1D3TX47"/>
<protein>
    <submittedName>
        <fullName evidence="3">DNA polymerase-3 subunit alpha</fullName>
    </submittedName>
</protein>
<dbReference type="NCBIfam" id="TIGR00573">
    <property type="entry name" value="dnaq"/>
    <property type="match status" value="1"/>
</dbReference>
<keyword evidence="1" id="KW-0269">Exonuclease</keyword>
<keyword evidence="1" id="KW-0540">Nuclease</keyword>
<gene>
    <name evidence="3" type="ORF">SAMN05421730_10284</name>
</gene>
<keyword evidence="1" id="KW-0378">Hydrolase</keyword>
<dbReference type="GO" id="GO:0003677">
    <property type="term" value="F:DNA binding"/>
    <property type="evidence" value="ECO:0007669"/>
    <property type="project" value="InterPro"/>
</dbReference>
<dbReference type="GO" id="GO:0003887">
    <property type="term" value="F:DNA-directed DNA polymerase activity"/>
    <property type="evidence" value="ECO:0007669"/>
    <property type="project" value="InterPro"/>
</dbReference>
<dbReference type="InterPro" id="IPR012337">
    <property type="entry name" value="RNaseH-like_sf"/>
</dbReference>
<dbReference type="SMART" id="SM00479">
    <property type="entry name" value="EXOIII"/>
    <property type="match status" value="1"/>
</dbReference>
<evidence type="ECO:0000259" key="2">
    <source>
        <dbReference type="SMART" id="SM00479"/>
    </source>
</evidence>
<evidence type="ECO:0000256" key="1">
    <source>
        <dbReference type="ARBA" id="ARBA00022839"/>
    </source>
</evidence>
<dbReference type="Gene3D" id="3.30.420.10">
    <property type="entry name" value="Ribonuclease H-like superfamily/Ribonuclease H"/>
    <property type="match status" value="1"/>
</dbReference>
<feature type="domain" description="Exonuclease" evidence="2">
    <location>
        <begin position="6"/>
        <end position="171"/>
    </location>
</feature>
<dbReference type="STRING" id="1619234.SAMN05421730_10284"/>
<dbReference type="FunFam" id="3.30.420.10:FF:000045">
    <property type="entry name" value="3'-5' exonuclease DinG"/>
    <property type="match status" value="1"/>
</dbReference>
<dbReference type="Pfam" id="PF00929">
    <property type="entry name" value="RNase_T"/>
    <property type="match status" value="1"/>
</dbReference>
<dbReference type="GO" id="GO:0005829">
    <property type="term" value="C:cytosol"/>
    <property type="evidence" value="ECO:0007669"/>
    <property type="project" value="TreeGrafter"/>
</dbReference>
<dbReference type="Proteomes" id="UP000199315">
    <property type="component" value="Unassembled WGS sequence"/>
</dbReference>
<dbReference type="SUPFAM" id="SSF53098">
    <property type="entry name" value="Ribonuclease H-like"/>
    <property type="match status" value="1"/>
</dbReference>